<comment type="caution">
    <text evidence="3">The sequence shown here is derived from an EMBL/GenBank/DDBJ whole genome shotgun (WGS) entry which is preliminary data.</text>
</comment>
<reference evidence="3" key="2">
    <citation type="submission" date="2023-01" db="EMBL/GenBank/DDBJ databases">
        <title>Draft genome sequence of Pseudoalteromonas tetraodonis strain NBRC 103034.</title>
        <authorList>
            <person name="Sun Q."/>
            <person name="Mori K."/>
        </authorList>
    </citation>
    <scope>NUCLEOTIDE SEQUENCE</scope>
    <source>
        <strain evidence="3">NBRC 103034</strain>
    </source>
</reference>
<comment type="similarity">
    <text evidence="1 2">Belongs to the fructosamine kinase family.</text>
</comment>
<dbReference type="GO" id="GO:0016301">
    <property type="term" value="F:kinase activity"/>
    <property type="evidence" value="ECO:0007669"/>
    <property type="project" value="UniProtKB-UniRule"/>
</dbReference>
<organism evidence="3 4">
    <name type="scientific">Pseudoalteromonas tetraodonis GFC</name>
    <dbReference type="NCBI Taxonomy" id="1315271"/>
    <lineage>
        <taxon>Bacteria</taxon>
        <taxon>Pseudomonadati</taxon>
        <taxon>Pseudomonadota</taxon>
        <taxon>Gammaproteobacteria</taxon>
        <taxon>Alteromonadales</taxon>
        <taxon>Pseudoalteromonadaceae</taxon>
        <taxon>Pseudoalteromonas</taxon>
    </lineage>
</organism>
<reference evidence="3" key="1">
    <citation type="journal article" date="2014" name="Int. J. Syst. Evol. Microbiol.">
        <title>Complete genome sequence of Corynebacterium casei LMG S-19264T (=DSM 44701T), isolated from a smear-ripened cheese.</title>
        <authorList>
            <consortium name="US DOE Joint Genome Institute (JGI-PGF)"/>
            <person name="Walter F."/>
            <person name="Albersmeier A."/>
            <person name="Kalinowski J."/>
            <person name="Ruckert C."/>
        </authorList>
    </citation>
    <scope>NUCLEOTIDE SEQUENCE</scope>
    <source>
        <strain evidence="3">NBRC 103034</strain>
    </source>
</reference>
<evidence type="ECO:0000256" key="1">
    <source>
        <dbReference type="ARBA" id="ARBA00009460"/>
    </source>
</evidence>
<dbReference type="RefSeq" id="WP_036982909.1">
    <property type="nucleotide sequence ID" value="NZ_BJXY01000049.1"/>
</dbReference>
<dbReference type="Gene3D" id="3.90.1200.10">
    <property type="match status" value="1"/>
</dbReference>
<evidence type="ECO:0000256" key="2">
    <source>
        <dbReference type="PIRNR" id="PIRNR006221"/>
    </source>
</evidence>
<dbReference type="InterPro" id="IPR011009">
    <property type="entry name" value="Kinase-like_dom_sf"/>
</dbReference>
<dbReference type="Pfam" id="PF03881">
    <property type="entry name" value="Fructosamin_kin"/>
    <property type="match status" value="1"/>
</dbReference>
<dbReference type="AlphaFoldDB" id="A0AA37S1P3"/>
<keyword evidence="2" id="KW-0808">Transferase</keyword>
<dbReference type="EMBL" id="BSNE01000009">
    <property type="protein sequence ID" value="GLQ02422.1"/>
    <property type="molecule type" value="Genomic_DNA"/>
</dbReference>
<dbReference type="Gene3D" id="3.30.200.20">
    <property type="entry name" value="Phosphorylase Kinase, domain 1"/>
    <property type="match status" value="1"/>
</dbReference>
<dbReference type="Proteomes" id="UP001161408">
    <property type="component" value="Unassembled WGS sequence"/>
</dbReference>
<dbReference type="PANTHER" id="PTHR12149">
    <property type="entry name" value="FRUCTOSAMINE 3 KINASE-RELATED PROTEIN"/>
    <property type="match status" value="1"/>
</dbReference>
<proteinExistence type="inferred from homology"/>
<dbReference type="PIRSF" id="PIRSF006221">
    <property type="entry name" value="Ketosamine-3-kinase"/>
    <property type="match status" value="1"/>
</dbReference>
<dbReference type="SUPFAM" id="SSF56112">
    <property type="entry name" value="Protein kinase-like (PK-like)"/>
    <property type="match status" value="1"/>
</dbReference>
<protein>
    <recommendedName>
        <fullName evidence="5">Fructosamine kinase</fullName>
    </recommendedName>
</protein>
<evidence type="ECO:0008006" key="5">
    <source>
        <dbReference type="Google" id="ProtNLM"/>
    </source>
</evidence>
<dbReference type="PANTHER" id="PTHR12149:SF8">
    <property type="entry name" value="PROTEIN-RIBULOSAMINE 3-KINASE"/>
    <property type="match status" value="1"/>
</dbReference>
<keyword evidence="4" id="KW-1185">Reference proteome</keyword>
<evidence type="ECO:0000313" key="3">
    <source>
        <dbReference type="EMBL" id="GLQ02422.1"/>
    </source>
</evidence>
<name>A0AA37S1P3_9GAMM</name>
<gene>
    <name evidence="3" type="ORF">GCM10007914_13030</name>
</gene>
<sequence length="289" mass="34017">MWKTINQQISQAIHYDFKHTHKRQLQNTSTDKLFHISDGKHNYLVKIAQKNELDRFEAQAQGLKQLTQNSIFMVPDCITTGANIEYAFIVLEWLTLDDLPHTHWSTMGEHLAMLHQKHEQAMFGFDTDNYLSSTPQPNQWHKKWDVFFAEERIGWQLQLLAEKDIVLADPEQLINLVKEQLHNHHVLPSLLHGDFWRGNMGFVNNIPTLFDPACYYGDREVDIAMSELFAPLPDEFYSAYNHHYPLSQNYQHRKLIYQLYPILNHANIYAGHYLNQAKEHVEKLLNLNK</sequence>
<evidence type="ECO:0000313" key="4">
    <source>
        <dbReference type="Proteomes" id="UP001161408"/>
    </source>
</evidence>
<keyword evidence="2" id="KW-0418">Kinase</keyword>
<accession>A0AA37S1P3</accession>
<dbReference type="InterPro" id="IPR016477">
    <property type="entry name" value="Fructo-/Ketosamine-3-kinase"/>
</dbReference>